<feature type="transmembrane region" description="Helical" evidence="1">
    <location>
        <begin position="208"/>
        <end position="227"/>
    </location>
</feature>
<reference evidence="2 3" key="2">
    <citation type="journal article" date="2015" name="Biomed. Res. Int.">
        <title>Effects of Arsenite Resistance on the Growth and Functional Gene Expression of Leptospirillum ferriphilum and Acidithiobacillus thiooxidans in Pure Culture and Coculture.</title>
        <authorList>
            <person name="Jiang H."/>
            <person name="Liang Y."/>
            <person name="Yin H."/>
            <person name="Xiao Y."/>
            <person name="Guo X."/>
            <person name="Xu Y."/>
            <person name="Hu Q."/>
            <person name="Liu H."/>
            <person name="Liu X."/>
        </authorList>
    </citation>
    <scope>NUCLEOTIDE SEQUENCE [LARGE SCALE GENOMIC DNA]</scope>
    <source>
        <strain evidence="2 3">YSK</strain>
    </source>
</reference>
<keyword evidence="1" id="KW-0472">Membrane</keyword>
<dbReference type="EMBL" id="CP007243">
    <property type="protein sequence ID" value="AIA30211.1"/>
    <property type="molecule type" value="Genomic_DNA"/>
</dbReference>
<dbReference type="RefSeq" id="WP_038504815.1">
    <property type="nucleotide sequence ID" value="NZ_CP007243.1"/>
</dbReference>
<organism evidence="2 3">
    <name type="scientific">Leptospirillum ferriphilum YSK</name>
    <dbReference type="NCBI Taxonomy" id="1441628"/>
    <lineage>
        <taxon>Bacteria</taxon>
        <taxon>Pseudomonadati</taxon>
        <taxon>Nitrospirota</taxon>
        <taxon>Nitrospiria</taxon>
        <taxon>Nitrospirales</taxon>
        <taxon>Nitrospiraceae</taxon>
        <taxon>Leptospirillum</taxon>
    </lineage>
</organism>
<name>A0A059XY49_9BACT</name>
<feature type="transmembrane region" description="Helical" evidence="1">
    <location>
        <begin position="12"/>
        <end position="29"/>
    </location>
</feature>
<dbReference type="Pfam" id="PF04240">
    <property type="entry name" value="Caroten_synth"/>
    <property type="match status" value="1"/>
</dbReference>
<feature type="transmembrane region" description="Helical" evidence="1">
    <location>
        <begin position="162"/>
        <end position="187"/>
    </location>
</feature>
<dbReference type="KEGG" id="lfp:Y981_03815"/>
<dbReference type="Proteomes" id="UP000027059">
    <property type="component" value="Chromosome"/>
</dbReference>
<accession>A0A059XY49</accession>
<dbReference type="PANTHER" id="PTHR39419:SF1">
    <property type="entry name" value="SLL0814 PROTEIN"/>
    <property type="match status" value="1"/>
</dbReference>
<dbReference type="HOGENOM" id="CLU_086312_0_0_0"/>
<evidence type="ECO:0000313" key="3">
    <source>
        <dbReference type="Proteomes" id="UP000027059"/>
    </source>
</evidence>
<reference evidence="3" key="1">
    <citation type="submission" date="2014-02" db="EMBL/GenBank/DDBJ databases">
        <title>Complete genome sequence and comparative genomic analysis of the nitrogen-fixing bacterium Leptospirillum ferriphilum YSK.</title>
        <authorList>
            <person name="Guo X."/>
            <person name="Yin H."/>
            <person name="Liang Y."/>
            <person name="Hu Q."/>
            <person name="Ma L."/>
            <person name="Xiao Y."/>
            <person name="Zhang X."/>
            <person name="Qiu G."/>
            <person name="Liu X."/>
        </authorList>
    </citation>
    <scope>NUCLEOTIDE SEQUENCE [LARGE SCALE GENOMIC DNA]</scope>
    <source>
        <strain evidence="3">YSK</strain>
    </source>
</reference>
<keyword evidence="3" id="KW-1185">Reference proteome</keyword>
<keyword evidence="1" id="KW-0812">Transmembrane</keyword>
<protein>
    <submittedName>
        <fullName evidence="2">Membrane protein</fullName>
    </submittedName>
</protein>
<evidence type="ECO:0000256" key="1">
    <source>
        <dbReference type="SAM" id="Phobius"/>
    </source>
</evidence>
<dbReference type="InterPro" id="IPR007354">
    <property type="entry name" value="CruF-like"/>
</dbReference>
<proteinExistence type="predicted"/>
<sequence length="257" mass="29186">MHLLMSTLLFRWYVFFFWGIGLILLSRQTDFFPALTRFVFAYLIAYGCEDASSRPDGWFPFGHYTYLPTTRGQEIWIGHLPLMDSLSFAFLMVASLGTMAMFQGKRLRDALTGRFDRDKVDLWTRALIAFVLIDVVIDPVSLRGNRWFLGQIYYYPDGGSYFGVPLANFAGWAVVGTLILMVWSLPFPPVRKVQQQAVVTSFSGIDHWGPVFLYASVFLFNLSIAVYLGEWGLGMADICVGLLVFFTGVCCRRIPKA</sequence>
<keyword evidence="1" id="KW-1133">Transmembrane helix</keyword>
<dbReference type="OrthoDB" id="9811293at2"/>
<gene>
    <name evidence="2" type="ORF">Y981_03815</name>
</gene>
<feature type="transmembrane region" description="Helical" evidence="1">
    <location>
        <begin position="122"/>
        <end position="142"/>
    </location>
</feature>
<evidence type="ECO:0000313" key="2">
    <source>
        <dbReference type="EMBL" id="AIA30211.1"/>
    </source>
</evidence>
<feature type="transmembrane region" description="Helical" evidence="1">
    <location>
        <begin position="85"/>
        <end position="102"/>
    </location>
</feature>
<dbReference type="PANTHER" id="PTHR39419">
    <property type="entry name" value="SLL0814 PROTEIN"/>
    <property type="match status" value="1"/>
</dbReference>
<feature type="transmembrane region" description="Helical" evidence="1">
    <location>
        <begin position="233"/>
        <end position="251"/>
    </location>
</feature>
<dbReference type="AlphaFoldDB" id="A0A059XY49"/>